<dbReference type="EMBL" id="LKCN02000010">
    <property type="protein sequence ID" value="RCI11686.1"/>
    <property type="molecule type" value="Genomic_DNA"/>
</dbReference>
<keyword evidence="2" id="KW-1185">Reference proteome</keyword>
<comment type="caution">
    <text evidence="1">The sequence shown here is derived from an EMBL/GenBank/DDBJ whole genome shotgun (WGS) entry which is preliminary data.</text>
</comment>
<gene>
    <name evidence="1" type="ORF">L249_7570</name>
</gene>
<feature type="non-terminal residue" evidence="1">
    <location>
        <position position="1"/>
    </location>
</feature>
<accession>A0A367LB97</accession>
<organism evidence="1 2">
    <name type="scientific">Ophiocordyceps polyrhachis-furcata BCC 54312</name>
    <dbReference type="NCBI Taxonomy" id="1330021"/>
    <lineage>
        <taxon>Eukaryota</taxon>
        <taxon>Fungi</taxon>
        <taxon>Dikarya</taxon>
        <taxon>Ascomycota</taxon>
        <taxon>Pezizomycotina</taxon>
        <taxon>Sordariomycetes</taxon>
        <taxon>Hypocreomycetidae</taxon>
        <taxon>Hypocreales</taxon>
        <taxon>Ophiocordycipitaceae</taxon>
        <taxon>Ophiocordyceps</taxon>
    </lineage>
</organism>
<evidence type="ECO:0000313" key="2">
    <source>
        <dbReference type="Proteomes" id="UP000253664"/>
    </source>
</evidence>
<dbReference type="Proteomes" id="UP000253664">
    <property type="component" value="Unassembled WGS sequence"/>
</dbReference>
<protein>
    <submittedName>
        <fullName evidence="1">Uncharacterized protein</fullName>
    </submittedName>
</protein>
<proteinExistence type="predicted"/>
<reference evidence="1 2" key="1">
    <citation type="journal article" date="2015" name="BMC Genomics">
        <title>Insights from the genome of Ophiocordyceps polyrhachis-furcata to pathogenicity and host specificity in insect fungi.</title>
        <authorList>
            <person name="Wichadakul D."/>
            <person name="Kobmoo N."/>
            <person name="Ingsriswang S."/>
            <person name="Tangphatsornruang S."/>
            <person name="Chantasingh D."/>
            <person name="Luangsa-ard J.J."/>
            <person name="Eurwilaichitr L."/>
        </authorList>
    </citation>
    <scope>NUCLEOTIDE SEQUENCE [LARGE SCALE GENOMIC DNA]</scope>
    <source>
        <strain evidence="1 2">BCC 54312</strain>
    </source>
</reference>
<dbReference type="AlphaFoldDB" id="A0A367LB97"/>
<name>A0A367LB97_9HYPO</name>
<evidence type="ECO:0000313" key="1">
    <source>
        <dbReference type="EMBL" id="RCI11686.1"/>
    </source>
</evidence>
<sequence>GCQRSHIGIPDIRRDGFMYMCRNRDEFMPHNTNGERKAKRIRWQLVIRSAPVCLKSSSPKTEGQAASERGKLSTRCRFEKLDSQLARRSNDCFFSVYIQGCDERRDGTRTLSEARAAESDLSDTRRDSDWQSLIGASNEAARKKLL</sequence>